<dbReference type="CDD" id="cd00761">
    <property type="entry name" value="Glyco_tranf_GTA_type"/>
    <property type="match status" value="1"/>
</dbReference>
<keyword evidence="1" id="KW-1133">Transmembrane helix</keyword>
<dbReference type="EMBL" id="CP000478">
    <property type="protein sequence ID" value="ABK16658.1"/>
    <property type="molecule type" value="Genomic_DNA"/>
</dbReference>
<dbReference type="CAZy" id="GT2">
    <property type="family name" value="Glycosyltransferase Family 2"/>
</dbReference>
<dbReference type="KEGG" id="sfu:Sfum_0962"/>
<protein>
    <submittedName>
        <fullName evidence="3">Glycosyl transferase, family 2</fullName>
    </submittedName>
</protein>
<dbReference type="InterPro" id="IPR029044">
    <property type="entry name" value="Nucleotide-diphossugar_trans"/>
</dbReference>
<gene>
    <name evidence="3" type="ordered locus">Sfum_0962</name>
</gene>
<organism evidence="3 4">
    <name type="scientific">Syntrophobacter fumaroxidans (strain DSM 10017 / MPOB)</name>
    <dbReference type="NCBI Taxonomy" id="335543"/>
    <lineage>
        <taxon>Bacteria</taxon>
        <taxon>Pseudomonadati</taxon>
        <taxon>Thermodesulfobacteriota</taxon>
        <taxon>Syntrophobacteria</taxon>
        <taxon>Syntrophobacterales</taxon>
        <taxon>Syntrophobacteraceae</taxon>
        <taxon>Syntrophobacter</taxon>
    </lineage>
</organism>
<evidence type="ECO:0000259" key="2">
    <source>
        <dbReference type="Pfam" id="PF00535"/>
    </source>
</evidence>
<dbReference type="GO" id="GO:0016740">
    <property type="term" value="F:transferase activity"/>
    <property type="evidence" value="ECO:0007669"/>
    <property type="project" value="UniProtKB-KW"/>
</dbReference>
<dbReference type="SUPFAM" id="SSF53448">
    <property type="entry name" value="Nucleotide-diphospho-sugar transferases"/>
    <property type="match status" value="1"/>
</dbReference>
<feature type="domain" description="Glycosyltransferase 2-like" evidence="2">
    <location>
        <begin position="10"/>
        <end position="154"/>
    </location>
</feature>
<dbReference type="eggNOG" id="COG1215">
    <property type="taxonomic scope" value="Bacteria"/>
</dbReference>
<dbReference type="Gene3D" id="3.90.550.10">
    <property type="entry name" value="Spore Coat Polysaccharide Biosynthesis Protein SpsA, Chain A"/>
    <property type="match status" value="1"/>
</dbReference>
<proteinExistence type="predicted"/>
<dbReference type="InParanoid" id="A0LGV6"/>
<name>A0LGV6_SYNFM</name>
<keyword evidence="1" id="KW-0812">Transmembrane</keyword>
<dbReference type="STRING" id="335543.Sfum_0962"/>
<dbReference type="AlphaFoldDB" id="A0LGV6"/>
<keyword evidence="4" id="KW-1185">Reference proteome</keyword>
<dbReference type="InterPro" id="IPR001173">
    <property type="entry name" value="Glyco_trans_2-like"/>
</dbReference>
<dbReference type="HOGENOM" id="CLU_025996_3_0_7"/>
<evidence type="ECO:0000256" key="1">
    <source>
        <dbReference type="SAM" id="Phobius"/>
    </source>
</evidence>
<feature type="transmembrane region" description="Helical" evidence="1">
    <location>
        <begin position="256"/>
        <end position="279"/>
    </location>
</feature>
<keyword evidence="1" id="KW-0472">Membrane</keyword>
<dbReference type="Proteomes" id="UP000001784">
    <property type="component" value="Chromosome"/>
</dbReference>
<dbReference type="OrthoDB" id="9809116at2"/>
<dbReference type="PANTHER" id="PTHR43685">
    <property type="entry name" value="GLYCOSYLTRANSFERASE"/>
    <property type="match status" value="1"/>
</dbReference>
<dbReference type="InterPro" id="IPR050834">
    <property type="entry name" value="Glycosyltransf_2"/>
</dbReference>
<dbReference type="Pfam" id="PF00535">
    <property type="entry name" value="Glycos_transf_2"/>
    <property type="match status" value="1"/>
</dbReference>
<dbReference type="PANTHER" id="PTHR43685:SF2">
    <property type="entry name" value="GLYCOSYLTRANSFERASE 2-LIKE DOMAIN-CONTAINING PROTEIN"/>
    <property type="match status" value="1"/>
</dbReference>
<reference evidence="3 4" key="1">
    <citation type="submission" date="2006-10" db="EMBL/GenBank/DDBJ databases">
        <title>Complete sequence of Syntrophobacter fumaroxidans MPOB.</title>
        <authorList>
            <consortium name="US DOE Joint Genome Institute"/>
            <person name="Copeland A."/>
            <person name="Lucas S."/>
            <person name="Lapidus A."/>
            <person name="Barry K."/>
            <person name="Detter J.C."/>
            <person name="Glavina del Rio T."/>
            <person name="Hammon N."/>
            <person name="Israni S."/>
            <person name="Pitluck S."/>
            <person name="Goltsman E.G."/>
            <person name="Martinez M."/>
            <person name="Schmutz J."/>
            <person name="Larimer F."/>
            <person name="Land M."/>
            <person name="Hauser L."/>
            <person name="Kyrpides N."/>
            <person name="Kim E."/>
            <person name="Boone D.R."/>
            <person name="Brockman F."/>
            <person name="Culley D."/>
            <person name="Ferry J."/>
            <person name="Gunsalus R."/>
            <person name="McInerney M.J."/>
            <person name="Morrison M."/>
            <person name="Plugge C."/>
            <person name="Rohlin L."/>
            <person name="Scholten J."/>
            <person name="Sieber J."/>
            <person name="Stams A.J.M."/>
            <person name="Worm P."/>
            <person name="Henstra A.M."/>
            <person name="Richardson P."/>
        </authorList>
    </citation>
    <scope>NUCLEOTIDE SEQUENCE [LARGE SCALE GENOMIC DNA]</scope>
    <source>
        <strain evidence="4">DSM 10017 / MPOB</strain>
    </source>
</reference>
<evidence type="ECO:0000313" key="4">
    <source>
        <dbReference type="Proteomes" id="UP000001784"/>
    </source>
</evidence>
<evidence type="ECO:0000313" key="3">
    <source>
        <dbReference type="EMBL" id="ABK16658.1"/>
    </source>
</evidence>
<sequence>MSNENLPHISVCIPTYKRPALLDRCLKALQNQECSGFTYSITVVDNDINGSASETVQGRQSRSAVEIRYDIEPEQNISLTRNRAIGNSNGEFIAFIDDDEFPEPSWLQKLFDACRRFSADGVLGPVMPYFEGTPPVWLVKSGLCLRKSFQTGTRLNNPRYFRAGNLLFSRHIVEGETLWFDPSFGRTGGEDADFLGRMAKLGRTFVWCDEAVVHEEVPEERQTRSYHLRRAMIRGLTSATPGLLLSRGTLKSVVAVIAYTLSLPFLLVAGHHLFMRYLVKDCDHLAKLFAYCGVKLVRERTF</sequence>
<accession>A0LGV6</accession>
<keyword evidence="3" id="KW-0808">Transferase</keyword>
<dbReference type="RefSeq" id="WP_011697829.1">
    <property type="nucleotide sequence ID" value="NC_008554.1"/>
</dbReference>